<protein>
    <submittedName>
        <fullName evidence="1">Uncharacterized protein</fullName>
    </submittedName>
</protein>
<dbReference type="Proteomes" id="UP001342631">
    <property type="component" value="Unassembled WGS sequence"/>
</dbReference>
<proteinExistence type="predicted"/>
<evidence type="ECO:0000313" key="1">
    <source>
        <dbReference type="EMBL" id="GMU04948.1"/>
    </source>
</evidence>
<sequence>MDEAGAPRASGWRGLWQSKTFTRALVSLGLSAAAMNTCQLYSHLEWRVMHPVLNKPALMAVEMQVPLEELMEGLERMERVFAWLALGFTVWAFRSGTPRWPAGGAALAAMCAWIASWHLYV</sequence>
<gene>
    <name evidence="1" type="ORF">ASNO1_12000</name>
</gene>
<comment type="caution">
    <text evidence="1">The sequence shown here is derived from an EMBL/GenBank/DDBJ whole genome shotgun (WGS) entry which is preliminary data.</text>
</comment>
<accession>A0ABQ6QNQ8</accession>
<evidence type="ECO:0000313" key="2">
    <source>
        <dbReference type="Proteomes" id="UP001342631"/>
    </source>
</evidence>
<name>A0ABQ6QNQ8_9BACT</name>
<organism evidence="1 2">
    <name type="scientific">Corallococcus caeni</name>
    <dbReference type="NCBI Taxonomy" id="3082388"/>
    <lineage>
        <taxon>Bacteria</taxon>
        <taxon>Pseudomonadati</taxon>
        <taxon>Myxococcota</taxon>
        <taxon>Myxococcia</taxon>
        <taxon>Myxococcales</taxon>
        <taxon>Cystobacterineae</taxon>
        <taxon>Myxococcaceae</taxon>
        <taxon>Corallococcus</taxon>
    </lineage>
</organism>
<reference evidence="1 2" key="1">
    <citation type="journal article" date="2024" name="Arch. Microbiol.">
        <title>Corallococcus caeni sp. nov., a novel myxobacterium isolated from activated sludge.</title>
        <authorList>
            <person name="Tomita S."/>
            <person name="Nakai R."/>
            <person name="Kuroda K."/>
            <person name="Kurashita H."/>
            <person name="Hatamoto M."/>
            <person name="Yamaguchi T."/>
            <person name="Narihiro T."/>
        </authorList>
    </citation>
    <scope>NUCLEOTIDE SEQUENCE [LARGE SCALE GENOMIC DNA]</scope>
    <source>
        <strain evidence="1 2">NO1</strain>
    </source>
</reference>
<keyword evidence="2" id="KW-1185">Reference proteome</keyword>
<dbReference type="EMBL" id="BTTX01000001">
    <property type="protein sequence ID" value="GMU04948.1"/>
    <property type="molecule type" value="Genomic_DNA"/>
</dbReference>